<dbReference type="EMBL" id="UZAG01016392">
    <property type="protein sequence ID" value="VDO28075.1"/>
    <property type="molecule type" value="Genomic_DNA"/>
</dbReference>
<accession>A0A0R3QRM2</accession>
<dbReference type="AlphaFoldDB" id="A0A0R3QRM2"/>
<evidence type="ECO:0000313" key="2">
    <source>
        <dbReference type="Proteomes" id="UP000280834"/>
    </source>
</evidence>
<reference evidence="1 2" key="2">
    <citation type="submission" date="2018-11" db="EMBL/GenBank/DDBJ databases">
        <authorList>
            <consortium name="Pathogen Informatics"/>
        </authorList>
    </citation>
    <scope>NUCLEOTIDE SEQUENCE [LARGE SCALE GENOMIC DNA]</scope>
</reference>
<evidence type="ECO:0000313" key="3">
    <source>
        <dbReference type="WBParaSite" id="BTMF_0001036601-mRNA-1"/>
    </source>
</evidence>
<name>A0A0R3QRM2_9BILA</name>
<gene>
    <name evidence="1" type="ORF">BTMF_LOCUS8408</name>
</gene>
<dbReference type="STRING" id="42155.A0A0R3QRM2"/>
<dbReference type="Proteomes" id="UP000280834">
    <property type="component" value="Unassembled WGS sequence"/>
</dbReference>
<keyword evidence="2" id="KW-1185">Reference proteome</keyword>
<evidence type="ECO:0000313" key="1">
    <source>
        <dbReference type="EMBL" id="VDO28075.1"/>
    </source>
</evidence>
<reference evidence="3" key="1">
    <citation type="submission" date="2017-02" db="UniProtKB">
        <authorList>
            <consortium name="WormBaseParasite"/>
        </authorList>
    </citation>
    <scope>IDENTIFICATION</scope>
</reference>
<sequence>MNIQSPDPILPNHEELQTNKTKDRFIDEKILRLQMYINSIEALNKPPITESTKLTSYRSQLHFRWRTRWKNINLPQLSLSTSDGEPRQWREFWNGFKCIFPGYPVNPKNELFNFLLKRMLGENSKHYSI</sequence>
<organism evidence="3">
    <name type="scientific">Brugia timori</name>
    <dbReference type="NCBI Taxonomy" id="42155"/>
    <lineage>
        <taxon>Eukaryota</taxon>
        <taxon>Metazoa</taxon>
        <taxon>Ecdysozoa</taxon>
        <taxon>Nematoda</taxon>
        <taxon>Chromadorea</taxon>
        <taxon>Rhabditida</taxon>
        <taxon>Spirurina</taxon>
        <taxon>Spiruromorpha</taxon>
        <taxon>Filarioidea</taxon>
        <taxon>Onchocercidae</taxon>
        <taxon>Brugia</taxon>
    </lineage>
</organism>
<protein>
    <submittedName>
        <fullName evidence="1 3">Uncharacterized protein</fullName>
    </submittedName>
</protein>
<proteinExistence type="predicted"/>
<dbReference type="WBParaSite" id="BTMF_0001036601-mRNA-1">
    <property type="protein sequence ID" value="BTMF_0001036601-mRNA-1"/>
    <property type="gene ID" value="BTMF_0001036601"/>
</dbReference>